<dbReference type="InterPro" id="IPR047187">
    <property type="entry name" value="SF1_C_Upf1"/>
</dbReference>
<dbReference type="Pfam" id="PF13087">
    <property type="entry name" value="AAA_12"/>
    <property type="match status" value="1"/>
</dbReference>
<evidence type="ECO:0000256" key="1">
    <source>
        <dbReference type="ARBA" id="ARBA00007913"/>
    </source>
</evidence>
<dbReference type="InterPro" id="IPR050534">
    <property type="entry name" value="Coronavir_polyprotein_1ab"/>
</dbReference>
<accession>A0ABY8WL94</accession>
<keyword evidence="4" id="KW-0347">Helicase</keyword>
<dbReference type="Pfam" id="PF13086">
    <property type="entry name" value="AAA_11"/>
    <property type="match status" value="1"/>
</dbReference>
<protein>
    <submittedName>
        <fullName evidence="9">AAA domain-containing protein</fullName>
    </submittedName>
</protein>
<evidence type="ECO:0000313" key="9">
    <source>
        <dbReference type="EMBL" id="WIM98629.1"/>
    </source>
</evidence>
<evidence type="ECO:0000256" key="2">
    <source>
        <dbReference type="ARBA" id="ARBA00022741"/>
    </source>
</evidence>
<sequence>MLSSLSLIDEYVVQRTSGLVAYLKELVEQSSEQVRDTAKDGTIWLDDYQEHFADEGSGELLEIHCPPSTQHAGPVVDRYRRLEALGRRAVDLSDSHELLFGIGLLTIPAGKRSVRRHLLTCPVELPVDVIAETARLLPSLTAGFRLEDRDFLRAEDGFTADREISAMLADQAADLTPLSPQVAGWLVEWKRRCWPEPLLVNPHTWTPLEEPGESALTLSPALLLRPRTRSRLIEFYGQLTADLQQSGAAAPLGLAQLVVPFEREQKQQYLAQTIRASLLDDADPLLPLSSNAEQRRILEVLRSDTAAVIQGPPGTGKTHTIANLICALLADGQRVLVTSEKGQALRVLKDKIPADVRDLCVLATGLRRGADDALDRSITALSELQAGTDTAQLARTVDRLADRRHDLLQRRKAALLDLQIVREDQYSIHRPGAGRYSGTLVDIVSAIEADRPAYEWIGELAPTGTDTPALTDGEAVALLDLLRTTTPERAVRGRQRLPDIDSLPEPLEINTAFAHLNRVDELLGPDRTEVAPLLNLDRQPLTDVVQLIQQAADSLAEVGLSELTAHWGSDDWRLHAARDRLARQNPEYWATLRAELRAVTTDSTVRAAAADTRVSVDPAADPVRLLGQALRLRAYLKQRHWIRRYLPAHPVELDAAELLTACTVDQAPPNTVDALEIAITYLHATTTVDTALRAWPTGNAAPAPRLSGRLAQLRDIERSAATIDALSGIRDHIEHHLRRHGVRFPIRTPQQWDRTARAIQAAPLIARARTAQDELDAIQGRLTTVSYDPDAAPEVLQLITALRDRDITSYASLRAKVGKAALDHTREHHCTELTGRLRTRHPALAARLTQDPHHPAWDSQLARLSAAWSWATAVRYQRLIASADSDDTERRLRDLDTQLADVTAQLAGGRALLHCLANVTEEQRAALQDYRSAMSSYGRGKSEHAERRLNSARSAMHDAQAAVPAWIMPLSNVIETIDIEPNSFDVVIVDEASQAGIDALFLLCLAPRVIIVGDDRQCAPGLRTELATVHESIDHHLNALREHVRESFNPVSNLYELLSARFPGVIRLKEHFRCMPEIIGWSSRQFYRDSLIPLRQFGADRLNPIEVVRVANAVEEGTSTNPKNPAEAEAVVDQIQKLLIDSNYLTKSIGVVVLQSGAQATLIDGMIRSTIDPAEIQRHDIRVGQPPDFQGDERDVILLSMTIARPRRPQVGRVNERRFNVAASRARDQLWLFTSIDAAQLKPDDMRHSLLTWMQHPPTLMTTDPQLDQAGRDELHRGFATLLQQHVFLDLRERNYAVRAQYPISGSTVDLVIIGDSGRLAVECETPDRPTTPEHIHERLQRDRELQRAGWQFVRIKHSDYLTDPEAALRPLWAALRRRGIDPRTLPHIDRAAPVWEAATLSADEQGLDDQEP</sequence>
<feature type="domain" description="DNA2/NAM7 helicase helicase" evidence="6">
    <location>
        <begin position="291"/>
        <end position="352"/>
    </location>
</feature>
<dbReference type="InterPro" id="IPR041679">
    <property type="entry name" value="DNA2/NAM7-like_C"/>
</dbReference>
<dbReference type="EMBL" id="CP126980">
    <property type="protein sequence ID" value="WIM98629.1"/>
    <property type="molecule type" value="Genomic_DNA"/>
</dbReference>
<comment type="similarity">
    <text evidence="1">Belongs to the DNA2/NAM7 helicase family.</text>
</comment>
<proteinExistence type="inferred from homology"/>
<feature type="domain" description="DNA2/NAM7 helicase-like C-terminal" evidence="7">
    <location>
        <begin position="1064"/>
        <end position="1234"/>
    </location>
</feature>
<keyword evidence="5" id="KW-0067">ATP-binding</keyword>
<dbReference type="CDD" id="cd18808">
    <property type="entry name" value="SF1_C_Upf1"/>
    <property type="match status" value="1"/>
</dbReference>
<dbReference type="SUPFAM" id="SSF52540">
    <property type="entry name" value="P-loop containing nucleoside triphosphate hydrolases"/>
    <property type="match status" value="1"/>
</dbReference>
<dbReference type="InterPro" id="IPR027417">
    <property type="entry name" value="P-loop_NTPase"/>
</dbReference>
<organism evidence="9 10">
    <name type="scientific">Actinoplanes oblitus</name>
    <dbReference type="NCBI Taxonomy" id="3040509"/>
    <lineage>
        <taxon>Bacteria</taxon>
        <taxon>Bacillati</taxon>
        <taxon>Actinomycetota</taxon>
        <taxon>Actinomycetes</taxon>
        <taxon>Micromonosporales</taxon>
        <taxon>Micromonosporaceae</taxon>
        <taxon>Actinoplanes</taxon>
    </lineage>
</organism>
<dbReference type="RefSeq" id="WP_284920010.1">
    <property type="nucleotide sequence ID" value="NZ_CP126980.1"/>
</dbReference>
<evidence type="ECO:0000256" key="5">
    <source>
        <dbReference type="ARBA" id="ARBA00022840"/>
    </source>
</evidence>
<evidence type="ECO:0000313" key="10">
    <source>
        <dbReference type="Proteomes" id="UP001240150"/>
    </source>
</evidence>
<evidence type="ECO:0000259" key="7">
    <source>
        <dbReference type="Pfam" id="PF13087"/>
    </source>
</evidence>
<evidence type="ECO:0000256" key="3">
    <source>
        <dbReference type="ARBA" id="ARBA00022801"/>
    </source>
</evidence>
<dbReference type="PANTHER" id="PTHR43788:SF8">
    <property type="entry name" value="DNA-BINDING PROTEIN SMUBP-2"/>
    <property type="match status" value="1"/>
</dbReference>
<dbReference type="InterPro" id="IPR049468">
    <property type="entry name" value="Restrct_endonuc-II-like_dom"/>
</dbReference>
<dbReference type="Gene3D" id="3.40.960.10">
    <property type="entry name" value="VSR Endonuclease"/>
    <property type="match status" value="1"/>
</dbReference>
<dbReference type="Proteomes" id="UP001240150">
    <property type="component" value="Chromosome"/>
</dbReference>
<keyword evidence="2" id="KW-0547">Nucleotide-binding</keyword>
<dbReference type="InterPro" id="IPR041677">
    <property type="entry name" value="DNA2/NAM7_AAA_11"/>
</dbReference>
<dbReference type="Gene3D" id="3.40.50.300">
    <property type="entry name" value="P-loop containing nucleotide triphosphate hydrolases"/>
    <property type="match status" value="3"/>
</dbReference>
<keyword evidence="10" id="KW-1185">Reference proteome</keyword>
<name>A0ABY8WL94_9ACTN</name>
<evidence type="ECO:0000259" key="6">
    <source>
        <dbReference type="Pfam" id="PF13086"/>
    </source>
</evidence>
<gene>
    <name evidence="9" type="ORF">ACTOB_002233</name>
</gene>
<evidence type="ECO:0000256" key="4">
    <source>
        <dbReference type="ARBA" id="ARBA00022806"/>
    </source>
</evidence>
<dbReference type="PANTHER" id="PTHR43788">
    <property type="entry name" value="DNA2/NAM7 HELICASE FAMILY MEMBER"/>
    <property type="match status" value="1"/>
</dbReference>
<feature type="domain" description="Restriction endonuclease type II-like" evidence="8">
    <location>
        <begin position="1284"/>
        <end position="1376"/>
    </location>
</feature>
<keyword evidence="3" id="KW-0378">Hydrolase</keyword>
<evidence type="ECO:0000259" key="8">
    <source>
        <dbReference type="Pfam" id="PF18741"/>
    </source>
</evidence>
<reference evidence="9 10" key="1">
    <citation type="submission" date="2023-06" db="EMBL/GenBank/DDBJ databases">
        <authorList>
            <person name="Yushchuk O."/>
            <person name="Binda E."/>
            <person name="Ruckert-Reed C."/>
            <person name="Fedorenko V."/>
            <person name="Kalinowski J."/>
            <person name="Marinelli F."/>
        </authorList>
    </citation>
    <scope>NUCLEOTIDE SEQUENCE [LARGE SCALE GENOMIC DNA]</scope>
    <source>
        <strain evidence="9 10">NRRL 3884</strain>
    </source>
</reference>
<dbReference type="Pfam" id="PF18741">
    <property type="entry name" value="MTES_1575"/>
    <property type="match status" value="1"/>
</dbReference>